<evidence type="ECO:0000313" key="8">
    <source>
        <dbReference type="Proteomes" id="UP000710432"/>
    </source>
</evidence>
<proteinExistence type="predicted"/>
<dbReference type="AlphaFoldDB" id="A0A8J6GLY3"/>
<name>A0A8J6GLY3_MICOH</name>
<feature type="region of interest" description="Disordered" evidence="5">
    <location>
        <begin position="1"/>
        <end position="35"/>
    </location>
</feature>
<reference evidence="7" key="1">
    <citation type="submission" date="2020-03" db="EMBL/GenBank/DDBJ databases">
        <title>Studies in the Genomics of Life Span.</title>
        <authorList>
            <person name="Glass D."/>
        </authorList>
    </citation>
    <scope>NUCLEOTIDE SEQUENCE</scope>
    <source>
        <strain evidence="7">LTLLF</strain>
        <tissue evidence="7">Muscle</tissue>
    </source>
</reference>
<keyword evidence="3" id="KW-0862">Zinc</keyword>
<dbReference type="Pfam" id="PF02008">
    <property type="entry name" value="zf-CXXC"/>
    <property type="match status" value="1"/>
</dbReference>
<evidence type="ECO:0000256" key="1">
    <source>
        <dbReference type="ARBA" id="ARBA00022723"/>
    </source>
</evidence>
<protein>
    <submittedName>
        <fullName evidence="7">Lysine-specific demethylase 2B</fullName>
    </submittedName>
</protein>
<organism evidence="7 8">
    <name type="scientific">Microtus ochrogaster</name>
    <name type="common">Prairie vole</name>
    <dbReference type="NCBI Taxonomy" id="79684"/>
    <lineage>
        <taxon>Eukaryota</taxon>
        <taxon>Metazoa</taxon>
        <taxon>Chordata</taxon>
        <taxon>Craniata</taxon>
        <taxon>Vertebrata</taxon>
        <taxon>Euteleostomi</taxon>
        <taxon>Mammalia</taxon>
        <taxon>Eutheria</taxon>
        <taxon>Euarchontoglires</taxon>
        <taxon>Glires</taxon>
        <taxon>Rodentia</taxon>
        <taxon>Myomorpha</taxon>
        <taxon>Muroidea</taxon>
        <taxon>Cricetidae</taxon>
        <taxon>Arvicolinae</taxon>
        <taxon>Microtus</taxon>
    </lineage>
</organism>
<dbReference type="EMBL" id="JAATJU010020595">
    <property type="protein sequence ID" value="KAH0516251.1"/>
    <property type="molecule type" value="Genomic_DNA"/>
</dbReference>
<sequence>MAMFVSVEDDDYESEPNQKRVVGRPKGKLGSASAVKLAANRTTGGARRRWMRCHKCEACLRKGCGECYFCKDMKKFGGPRRMKQS</sequence>
<accession>A0A8J6GLY3</accession>
<evidence type="ECO:0000256" key="3">
    <source>
        <dbReference type="ARBA" id="ARBA00022833"/>
    </source>
</evidence>
<keyword evidence="1" id="KW-0479">Metal-binding</keyword>
<dbReference type="Proteomes" id="UP000710432">
    <property type="component" value="Unassembled WGS sequence"/>
</dbReference>
<evidence type="ECO:0000256" key="4">
    <source>
        <dbReference type="PROSITE-ProRule" id="PRU00509"/>
    </source>
</evidence>
<comment type="caution">
    <text evidence="7">The sequence shown here is derived from an EMBL/GenBank/DDBJ whole genome shotgun (WGS) entry which is preliminary data.</text>
</comment>
<dbReference type="PROSITE" id="PS51058">
    <property type="entry name" value="ZF_CXXC"/>
    <property type="match status" value="1"/>
</dbReference>
<dbReference type="GO" id="GO:0008270">
    <property type="term" value="F:zinc ion binding"/>
    <property type="evidence" value="ECO:0007669"/>
    <property type="project" value="UniProtKB-KW"/>
</dbReference>
<dbReference type="GO" id="GO:0003677">
    <property type="term" value="F:DNA binding"/>
    <property type="evidence" value="ECO:0007669"/>
    <property type="project" value="InterPro"/>
</dbReference>
<keyword evidence="2 4" id="KW-0863">Zinc-finger</keyword>
<evidence type="ECO:0000313" key="7">
    <source>
        <dbReference type="EMBL" id="KAH0516251.1"/>
    </source>
</evidence>
<dbReference type="InterPro" id="IPR002857">
    <property type="entry name" value="Znf_CXXC"/>
</dbReference>
<evidence type="ECO:0000259" key="6">
    <source>
        <dbReference type="PROSITE" id="PS51058"/>
    </source>
</evidence>
<feature type="domain" description="CXXC-type" evidence="6">
    <location>
        <begin position="45"/>
        <end position="85"/>
    </location>
</feature>
<evidence type="ECO:0000256" key="5">
    <source>
        <dbReference type="SAM" id="MobiDB-lite"/>
    </source>
</evidence>
<evidence type="ECO:0000256" key="2">
    <source>
        <dbReference type="ARBA" id="ARBA00022771"/>
    </source>
</evidence>
<gene>
    <name evidence="7" type="ORF">LTLLF_126375</name>
</gene>